<evidence type="ECO:0000256" key="5">
    <source>
        <dbReference type="ARBA" id="ARBA00022500"/>
    </source>
</evidence>
<evidence type="ECO:0000256" key="8">
    <source>
        <dbReference type="ARBA" id="ARBA00022989"/>
    </source>
</evidence>
<reference evidence="12 13" key="1">
    <citation type="submission" date="2019-10" db="EMBL/GenBank/DDBJ databases">
        <title>Georgenia wutianyii sp. nov. and Georgenia yuyongxinii sp. nov. isolated from plateau pika (Ochotona curzoniae) in the Qinghai-Tibet plateau of China.</title>
        <authorList>
            <person name="Tian Z."/>
        </authorList>
    </citation>
    <scope>NUCLEOTIDE SEQUENCE [LARGE SCALE GENOMIC DNA]</scope>
    <source>
        <strain evidence="12 13">JCM 19765</strain>
    </source>
</reference>
<accession>A0A6N7EKU6</accession>
<keyword evidence="13" id="KW-1185">Reference proteome</keyword>
<gene>
    <name evidence="12" type="ORF">GB881_18530</name>
</gene>
<comment type="caution">
    <text evidence="12">The sequence shown here is derived from an EMBL/GenBank/DDBJ whole genome shotgun (WGS) entry which is preliminary data.</text>
</comment>
<dbReference type="AlphaFoldDB" id="A0A6N7EKU6"/>
<evidence type="ECO:0000256" key="3">
    <source>
        <dbReference type="ARBA" id="ARBA00008281"/>
    </source>
</evidence>
<name>A0A6N7EKU6_9MICO</name>
<keyword evidence="9 10" id="KW-0472">Membrane</keyword>
<keyword evidence="4 10" id="KW-1003">Cell membrane</keyword>
<evidence type="ECO:0000256" key="9">
    <source>
        <dbReference type="ARBA" id="ARBA00023136"/>
    </source>
</evidence>
<dbReference type="Pfam" id="PF03748">
    <property type="entry name" value="FliL"/>
    <property type="match status" value="1"/>
</dbReference>
<feature type="transmembrane region" description="Helical" evidence="10">
    <location>
        <begin position="39"/>
        <end position="59"/>
    </location>
</feature>
<keyword evidence="6 10" id="KW-0812">Transmembrane</keyword>
<comment type="subcellular location">
    <subcellularLocation>
        <location evidence="2">Cell membrane</location>
        <topology evidence="2">Single-pass membrane protein</topology>
    </subcellularLocation>
</comment>
<dbReference type="GO" id="GO:0071973">
    <property type="term" value="P:bacterial-type flagellum-dependent cell motility"/>
    <property type="evidence" value="ECO:0007669"/>
    <property type="project" value="InterPro"/>
</dbReference>
<keyword evidence="8 10" id="KW-1133">Transmembrane helix</keyword>
<comment type="similarity">
    <text evidence="3 10">Belongs to the FliL family.</text>
</comment>
<evidence type="ECO:0000256" key="6">
    <source>
        <dbReference type="ARBA" id="ARBA00022692"/>
    </source>
</evidence>
<comment type="function">
    <text evidence="1 10">Controls the rotational direction of flagella during chemotaxis.</text>
</comment>
<dbReference type="InterPro" id="IPR005503">
    <property type="entry name" value="FliL"/>
</dbReference>
<keyword evidence="12" id="KW-0966">Cell projection</keyword>
<dbReference type="EMBL" id="WHPC01000139">
    <property type="protein sequence ID" value="MPV39002.1"/>
    <property type="molecule type" value="Genomic_DNA"/>
</dbReference>
<dbReference type="Proteomes" id="UP000437709">
    <property type="component" value="Unassembled WGS sequence"/>
</dbReference>
<evidence type="ECO:0000256" key="10">
    <source>
        <dbReference type="RuleBase" id="RU364125"/>
    </source>
</evidence>
<dbReference type="GO" id="GO:0009425">
    <property type="term" value="C:bacterial-type flagellum basal body"/>
    <property type="evidence" value="ECO:0007669"/>
    <property type="project" value="InterPro"/>
</dbReference>
<evidence type="ECO:0000256" key="11">
    <source>
        <dbReference type="SAM" id="MobiDB-lite"/>
    </source>
</evidence>
<proteinExistence type="inferred from homology"/>
<dbReference type="OrthoDB" id="3537056at2"/>
<organism evidence="12 13">
    <name type="scientific">Georgenia subflava</name>
    <dbReference type="NCBI Taxonomy" id="1622177"/>
    <lineage>
        <taxon>Bacteria</taxon>
        <taxon>Bacillati</taxon>
        <taxon>Actinomycetota</taxon>
        <taxon>Actinomycetes</taxon>
        <taxon>Micrococcales</taxon>
        <taxon>Bogoriellaceae</taxon>
        <taxon>Georgenia</taxon>
    </lineage>
</organism>
<keyword evidence="7 10" id="KW-0283">Flagellar rotation</keyword>
<feature type="region of interest" description="Disordered" evidence="11">
    <location>
        <begin position="1"/>
        <end position="31"/>
    </location>
</feature>
<dbReference type="RefSeq" id="WP_152193573.1">
    <property type="nucleotide sequence ID" value="NZ_VUKD01000001.1"/>
</dbReference>
<sequence>MAEQRVVGRPVNVTGSPADSGRRGVSDTEAPAPRRGRKALVVLAVLVLALVGVAAYLLLRPSDAGAVDTAPEPGVVVPIDPVSVNLADGHYLRLGFSVQMTADAHGEISTARALDVAIAHYSGRTMAEVNDTARRAELKTELVTLLAETFEEEVMDVYLTDFVTQ</sequence>
<keyword evidence="12" id="KW-0282">Flagellum</keyword>
<evidence type="ECO:0000256" key="1">
    <source>
        <dbReference type="ARBA" id="ARBA00002254"/>
    </source>
</evidence>
<evidence type="ECO:0000256" key="7">
    <source>
        <dbReference type="ARBA" id="ARBA00022779"/>
    </source>
</evidence>
<keyword evidence="12" id="KW-0969">Cilium</keyword>
<evidence type="ECO:0000256" key="4">
    <source>
        <dbReference type="ARBA" id="ARBA00022475"/>
    </source>
</evidence>
<protein>
    <recommendedName>
        <fullName evidence="10">Flagellar protein FliL</fullName>
    </recommendedName>
</protein>
<dbReference type="GO" id="GO:0005886">
    <property type="term" value="C:plasma membrane"/>
    <property type="evidence" value="ECO:0007669"/>
    <property type="project" value="UniProtKB-SubCell"/>
</dbReference>
<dbReference type="GO" id="GO:0006935">
    <property type="term" value="P:chemotaxis"/>
    <property type="evidence" value="ECO:0007669"/>
    <property type="project" value="UniProtKB-KW"/>
</dbReference>
<evidence type="ECO:0000256" key="2">
    <source>
        <dbReference type="ARBA" id="ARBA00004162"/>
    </source>
</evidence>
<evidence type="ECO:0000313" key="13">
    <source>
        <dbReference type="Proteomes" id="UP000437709"/>
    </source>
</evidence>
<keyword evidence="5 10" id="KW-0145">Chemotaxis</keyword>
<evidence type="ECO:0000313" key="12">
    <source>
        <dbReference type="EMBL" id="MPV39002.1"/>
    </source>
</evidence>